<comment type="catalytic activity">
    <reaction evidence="11">
        <text>FMN + ATP + H(+) = FAD + diphosphate</text>
        <dbReference type="Rhea" id="RHEA:17237"/>
        <dbReference type="ChEBI" id="CHEBI:15378"/>
        <dbReference type="ChEBI" id="CHEBI:30616"/>
        <dbReference type="ChEBI" id="CHEBI:33019"/>
        <dbReference type="ChEBI" id="CHEBI:57692"/>
        <dbReference type="ChEBI" id="CHEBI:58210"/>
        <dbReference type="EC" id="2.7.7.2"/>
    </reaction>
</comment>
<dbReference type="InterPro" id="IPR015865">
    <property type="entry name" value="Riboflavin_kinase_bac/euk"/>
</dbReference>
<comment type="similarity">
    <text evidence="2">Belongs to the RibF family.</text>
</comment>
<evidence type="ECO:0000256" key="11">
    <source>
        <dbReference type="ARBA" id="ARBA00049494"/>
    </source>
</evidence>
<evidence type="ECO:0000256" key="2">
    <source>
        <dbReference type="ARBA" id="ARBA00010214"/>
    </source>
</evidence>
<dbReference type="GO" id="GO:0008531">
    <property type="term" value="F:riboflavin kinase activity"/>
    <property type="evidence" value="ECO:0007669"/>
    <property type="project" value="UniProtKB-EC"/>
</dbReference>
<dbReference type="GO" id="GO:0009398">
    <property type="term" value="P:FMN biosynthetic process"/>
    <property type="evidence" value="ECO:0007669"/>
    <property type="project" value="TreeGrafter"/>
</dbReference>
<dbReference type="GO" id="GO:0006747">
    <property type="term" value="P:FAD biosynthetic process"/>
    <property type="evidence" value="ECO:0007669"/>
    <property type="project" value="UniProtKB-UniPathway"/>
</dbReference>
<keyword evidence="5 14" id="KW-0808">Transferase</keyword>
<evidence type="ECO:0000256" key="10">
    <source>
        <dbReference type="ARBA" id="ARBA00047880"/>
    </source>
</evidence>
<organism evidence="13 15">
    <name type="scientific">Bifidobacterium gallicum DSM 20093 = LMG 11596</name>
    <dbReference type="NCBI Taxonomy" id="561180"/>
    <lineage>
        <taxon>Bacteria</taxon>
        <taxon>Bacillati</taxon>
        <taxon>Actinomycetota</taxon>
        <taxon>Actinomycetes</taxon>
        <taxon>Bifidobacteriales</taxon>
        <taxon>Bifidobacteriaceae</taxon>
        <taxon>Bifidobacterium</taxon>
    </lineage>
</organism>
<keyword evidence="9" id="KW-0067">ATP-binding</keyword>
<dbReference type="InterPro" id="IPR014729">
    <property type="entry name" value="Rossmann-like_a/b/a_fold"/>
</dbReference>
<dbReference type="GO" id="GO:0005524">
    <property type="term" value="F:ATP binding"/>
    <property type="evidence" value="ECO:0007669"/>
    <property type="project" value="UniProtKB-KW"/>
</dbReference>
<protein>
    <submittedName>
        <fullName evidence="14">FAD synthase</fullName>
        <ecNumber evidence="14">2.7.1.26</ecNumber>
        <ecNumber evidence="14">2.7.7.2</ecNumber>
    </submittedName>
    <submittedName>
        <fullName evidence="13">Riboflavin kinase</fullName>
    </submittedName>
</protein>
<evidence type="ECO:0000256" key="9">
    <source>
        <dbReference type="ARBA" id="ARBA00022840"/>
    </source>
</evidence>
<dbReference type="Proteomes" id="UP000029074">
    <property type="component" value="Unassembled WGS sequence"/>
</dbReference>
<dbReference type="SUPFAM" id="SSF52374">
    <property type="entry name" value="Nucleotidylyl transferase"/>
    <property type="match status" value="1"/>
</dbReference>
<gene>
    <name evidence="14" type="ORF">BGLCM_0364</name>
    <name evidence="13" type="ORF">BIFGAL_03782</name>
</gene>
<dbReference type="Gene3D" id="2.40.30.30">
    <property type="entry name" value="Riboflavin kinase-like"/>
    <property type="match status" value="1"/>
</dbReference>
<dbReference type="SUPFAM" id="SSF82114">
    <property type="entry name" value="Riboflavin kinase-like"/>
    <property type="match status" value="1"/>
</dbReference>
<dbReference type="InterPro" id="IPR015864">
    <property type="entry name" value="FAD_synthase"/>
</dbReference>
<dbReference type="SMART" id="SM00904">
    <property type="entry name" value="Flavokinase"/>
    <property type="match status" value="1"/>
</dbReference>
<dbReference type="GO" id="GO:0003919">
    <property type="term" value="F:FMN adenylyltransferase activity"/>
    <property type="evidence" value="ECO:0007669"/>
    <property type="project" value="UniProtKB-EC"/>
</dbReference>
<dbReference type="Gene3D" id="3.40.50.620">
    <property type="entry name" value="HUPs"/>
    <property type="match status" value="1"/>
</dbReference>
<dbReference type="InterPro" id="IPR023465">
    <property type="entry name" value="Riboflavin_kinase_dom_sf"/>
</dbReference>
<keyword evidence="3" id="KW-0285">Flavoprotein</keyword>
<reference evidence="13 15" key="1">
    <citation type="submission" date="2009-11" db="EMBL/GenBank/DDBJ databases">
        <authorList>
            <person name="Weinstock G."/>
            <person name="Sodergren E."/>
            <person name="Clifton S."/>
            <person name="Fulton L."/>
            <person name="Fulton B."/>
            <person name="Courtney L."/>
            <person name="Fronick C."/>
            <person name="Harrison M."/>
            <person name="Strong C."/>
            <person name="Farmer C."/>
            <person name="Delahaunty K."/>
            <person name="Markovic C."/>
            <person name="Hall O."/>
            <person name="Minx P."/>
            <person name="Tomlinson C."/>
            <person name="Mitreva M."/>
            <person name="Nelson J."/>
            <person name="Hou S."/>
            <person name="Wollam A."/>
            <person name="Pepin K.H."/>
            <person name="Johnson M."/>
            <person name="Bhonagiri V."/>
            <person name="Nash W.E."/>
            <person name="Warren W."/>
            <person name="Chinwalla A."/>
            <person name="Mardis E.R."/>
            <person name="Wilson R.K."/>
        </authorList>
    </citation>
    <scope>NUCLEOTIDE SEQUENCE [LARGE SCALE GENOMIC DNA]</scope>
    <source>
        <strain evidence="13 15">DSM 20093</strain>
    </source>
</reference>
<dbReference type="EC" id="2.7.7.2" evidence="14"/>
<keyword evidence="13" id="KW-0418">Kinase</keyword>
<dbReference type="InterPro" id="IPR023468">
    <property type="entry name" value="Riboflavin_kinase"/>
</dbReference>
<comment type="caution">
    <text evidence="13">The sequence shown here is derived from an EMBL/GenBank/DDBJ whole genome shotgun (WGS) entry which is preliminary data.</text>
</comment>
<dbReference type="Pfam" id="PF01687">
    <property type="entry name" value="Flavokinase"/>
    <property type="match status" value="1"/>
</dbReference>
<dbReference type="EMBL" id="JGYW01000002">
    <property type="protein sequence ID" value="KFI59693.1"/>
    <property type="molecule type" value="Genomic_DNA"/>
</dbReference>
<dbReference type="OrthoDB" id="9803667at2"/>
<keyword evidence="8" id="KW-0274">FAD</keyword>
<reference evidence="14 16" key="2">
    <citation type="submission" date="2014-03" db="EMBL/GenBank/DDBJ databases">
        <title>Genomics of Bifidobacteria.</title>
        <authorList>
            <person name="Ventura M."/>
            <person name="Milani C."/>
            <person name="Lugli G.A."/>
        </authorList>
    </citation>
    <scope>NUCLEOTIDE SEQUENCE [LARGE SCALE GENOMIC DNA]</scope>
    <source>
        <strain evidence="14 16">LMG 11596</strain>
    </source>
</reference>
<dbReference type="EC" id="2.7.1.26" evidence="14"/>
<evidence type="ECO:0000256" key="7">
    <source>
        <dbReference type="ARBA" id="ARBA00022741"/>
    </source>
</evidence>
<accession>D1NV98</accession>
<sequence>MKIFRLNPQADGTVEWPLLDRERKSVVTVGVFDGLHRGHQAVVERVVQIAHKLDLFSVVIMFDPRPGFVHAYAKQHDGADVPDTLRDANLLTDVDRRLQLLQQLGVDVAIVVHYTMAFSRVSYLTFLGNLVGKLGMRTLVLGEDAALGAERKGTVERIRTIADGTGMFELDVVDDRGPGKTRVPPKLTGLEAQVLEGQQPSDPRKTMTKAQMRAWSKKLQAKLVRELSSTNIRYLLNLGVIEDANALLGRAHAVEGVVVHGEERGRTLGFPTANVGAPVDGYLPADGVYAGWLVDLGPADQSAATDQMQEQETMEGEQEHGRWAADISIGTKPTYSELTGLHERVLEANAITDDWLDLYGHRVRVEFVQFLRPQIKFESSDALKAELERNAEQAWEICQAQQKQ</sequence>
<keyword evidence="7" id="KW-0547">Nucleotide-binding</keyword>
<keyword evidence="16" id="KW-1185">Reference proteome</keyword>
<keyword evidence="4" id="KW-0288">FMN</keyword>
<comment type="catalytic activity">
    <reaction evidence="10">
        <text>riboflavin + ATP = FMN + ADP + H(+)</text>
        <dbReference type="Rhea" id="RHEA:14357"/>
        <dbReference type="ChEBI" id="CHEBI:15378"/>
        <dbReference type="ChEBI" id="CHEBI:30616"/>
        <dbReference type="ChEBI" id="CHEBI:57986"/>
        <dbReference type="ChEBI" id="CHEBI:58210"/>
        <dbReference type="ChEBI" id="CHEBI:456216"/>
        <dbReference type="EC" id="2.7.1.26"/>
    </reaction>
</comment>
<evidence type="ECO:0000313" key="16">
    <source>
        <dbReference type="Proteomes" id="UP000029074"/>
    </source>
</evidence>
<dbReference type="RefSeq" id="WP_006295238.1">
    <property type="nucleotide sequence ID" value="NZ_ABXB03000003.1"/>
</dbReference>
<dbReference type="Proteomes" id="UP000003656">
    <property type="component" value="Unassembled WGS sequence"/>
</dbReference>
<evidence type="ECO:0000313" key="13">
    <source>
        <dbReference type="EMBL" id="EFA22749.1"/>
    </source>
</evidence>
<dbReference type="PANTHER" id="PTHR22749">
    <property type="entry name" value="RIBOFLAVIN KINASE/FMN ADENYLYLTRANSFERASE"/>
    <property type="match status" value="1"/>
</dbReference>
<dbReference type="EMBL" id="ABXB03000003">
    <property type="protein sequence ID" value="EFA22749.1"/>
    <property type="molecule type" value="Genomic_DNA"/>
</dbReference>
<evidence type="ECO:0000256" key="5">
    <source>
        <dbReference type="ARBA" id="ARBA00022679"/>
    </source>
</evidence>
<keyword evidence="6 14" id="KW-0548">Nucleotidyltransferase</keyword>
<evidence type="ECO:0000259" key="12">
    <source>
        <dbReference type="SMART" id="SM00904"/>
    </source>
</evidence>
<dbReference type="CDD" id="cd02064">
    <property type="entry name" value="FAD_synthetase_N"/>
    <property type="match status" value="1"/>
</dbReference>
<dbReference type="Pfam" id="PF06574">
    <property type="entry name" value="FAD_syn"/>
    <property type="match status" value="1"/>
</dbReference>
<feature type="domain" description="Riboflavin kinase" evidence="12">
    <location>
        <begin position="247"/>
        <end position="399"/>
    </location>
</feature>
<evidence type="ECO:0000256" key="8">
    <source>
        <dbReference type="ARBA" id="ARBA00022827"/>
    </source>
</evidence>
<dbReference type="PANTHER" id="PTHR22749:SF6">
    <property type="entry name" value="RIBOFLAVIN KINASE"/>
    <property type="match status" value="1"/>
</dbReference>
<evidence type="ECO:0000256" key="4">
    <source>
        <dbReference type="ARBA" id="ARBA00022643"/>
    </source>
</evidence>
<name>D1NV98_9BIFI</name>
<proteinExistence type="inferred from homology"/>
<evidence type="ECO:0000256" key="1">
    <source>
        <dbReference type="ARBA" id="ARBA00004726"/>
    </source>
</evidence>
<dbReference type="AlphaFoldDB" id="D1NV98"/>
<dbReference type="GO" id="GO:0009231">
    <property type="term" value="P:riboflavin biosynthetic process"/>
    <property type="evidence" value="ECO:0007669"/>
    <property type="project" value="InterPro"/>
</dbReference>
<evidence type="ECO:0000313" key="15">
    <source>
        <dbReference type="Proteomes" id="UP000003656"/>
    </source>
</evidence>
<dbReference type="eggNOG" id="COG0196">
    <property type="taxonomic scope" value="Bacteria"/>
</dbReference>
<dbReference type="UniPathway" id="UPA00277">
    <property type="reaction ID" value="UER00407"/>
</dbReference>
<evidence type="ECO:0000256" key="3">
    <source>
        <dbReference type="ARBA" id="ARBA00022630"/>
    </source>
</evidence>
<evidence type="ECO:0000313" key="14">
    <source>
        <dbReference type="EMBL" id="KFI59693.1"/>
    </source>
</evidence>
<comment type="pathway">
    <text evidence="1">Cofactor biosynthesis; FAD biosynthesis; FAD from FMN: step 1/1.</text>
</comment>
<evidence type="ECO:0000256" key="6">
    <source>
        <dbReference type="ARBA" id="ARBA00022695"/>
    </source>
</evidence>
<dbReference type="STRING" id="561180.BIFGAL_03782"/>